<dbReference type="EMBL" id="HG810020">
    <property type="protein sequence ID" value="CDN38656.1"/>
    <property type="molecule type" value="Genomic_DNA"/>
</dbReference>
<dbReference type="AlphaFoldDB" id="W8YJQ1"/>
<organism evidence="3">
    <name type="scientific">Bacillus thuringiensis DB27</name>
    <dbReference type="NCBI Taxonomy" id="1431339"/>
    <lineage>
        <taxon>Bacteria</taxon>
        <taxon>Bacillati</taxon>
        <taxon>Bacillota</taxon>
        <taxon>Bacilli</taxon>
        <taxon>Bacillales</taxon>
        <taxon>Bacillaceae</taxon>
        <taxon>Bacillus</taxon>
        <taxon>Bacillus cereus group</taxon>
    </lineage>
</organism>
<feature type="domain" description="Putative mucin/carbohydrate-binding" evidence="2">
    <location>
        <begin position="1"/>
        <end position="81"/>
    </location>
</feature>
<evidence type="ECO:0000313" key="3">
    <source>
        <dbReference type="EMBL" id="CDN38656.1"/>
    </source>
</evidence>
<protein>
    <recommendedName>
        <fullName evidence="2">Putative mucin/carbohydrate-binding domain-containing protein</fullName>
    </recommendedName>
</protein>
<proteinExistence type="predicted"/>
<dbReference type="HOGENOM" id="CLU_2520823_0_0_9"/>
<feature type="region of interest" description="Disordered" evidence="1">
    <location>
        <begin position="1"/>
        <end position="21"/>
    </location>
</feature>
<dbReference type="Proteomes" id="UP000030682">
    <property type="component" value="Unassembled WGS sequence"/>
</dbReference>
<evidence type="ECO:0000259" key="2">
    <source>
        <dbReference type="Pfam" id="PF03272"/>
    </source>
</evidence>
<reference evidence="3" key="2">
    <citation type="submission" date="2014-01" db="EMBL/GenBank/DDBJ databases">
        <authorList>
            <person name="Aslett M."/>
        </authorList>
    </citation>
    <scope>NUCLEOTIDE SEQUENCE [LARGE SCALE GENOMIC DNA]</scope>
    <source>
        <strain evidence="3">DB27</strain>
    </source>
</reference>
<name>W8YJQ1_BACTU</name>
<gene>
    <name evidence="3" type="ORF">BTDB27_004998</name>
</gene>
<dbReference type="InterPro" id="IPR004954">
    <property type="entry name" value="Mucin-bd"/>
</dbReference>
<dbReference type="Pfam" id="PF03272">
    <property type="entry name" value="Mucin_bdg"/>
    <property type="match status" value="1"/>
</dbReference>
<evidence type="ECO:0000256" key="1">
    <source>
        <dbReference type="SAM" id="MobiDB-lite"/>
    </source>
</evidence>
<sequence>MGITLYDQNGTEKKHVTAEGQETSKNFAEQVNGMMFEYGDVVKVYHAESDRLSWYKNSEFVGKGDKKTFKEISFKVTPNGLEQV</sequence>
<reference evidence="3" key="1">
    <citation type="submission" date="2014-01" db="EMBL/GenBank/DDBJ databases">
        <title>Draft genome sequence of highly nematicidal Bacillus thuringiensis DB27.</title>
        <authorList>
            <person name="Iatsenko I."/>
            <person name="Pickard D."/>
            <person name="Corton C."/>
            <person name="Dougan G."/>
            <person name="Sommer R.J."/>
        </authorList>
    </citation>
    <scope>NUCLEOTIDE SEQUENCE [LARGE SCALE GENOMIC DNA]</scope>
    <source>
        <strain evidence="3">DB27</strain>
    </source>
</reference>
<accession>W8YJQ1</accession>